<organism evidence="1 2">
    <name type="scientific">Acinetobacter proteolyticus</name>
    <dbReference type="NCBI Taxonomy" id="1776741"/>
    <lineage>
        <taxon>Bacteria</taxon>
        <taxon>Pseudomonadati</taxon>
        <taxon>Pseudomonadota</taxon>
        <taxon>Gammaproteobacteria</taxon>
        <taxon>Moraxellales</taxon>
        <taxon>Moraxellaceae</taxon>
        <taxon>Acinetobacter</taxon>
    </lineage>
</organism>
<sequence length="70" mass="8669">MTWRRSSYGYQTLVYNRSVGALNKNRLENINQYLEEYMQYLQTLNTDQYDKITDIKQLIWVIQNEHRCFR</sequence>
<dbReference type="AlphaFoldDB" id="A0A653K0P8"/>
<accession>A0A653K0P8</accession>
<gene>
    <name evidence="1" type="ORF">ACI8B_140034</name>
</gene>
<evidence type="ECO:0000313" key="1">
    <source>
        <dbReference type="EMBL" id="VXA54279.1"/>
    </source>
</evidence>
<name>A0A653K0P8_9GAMM</name>
<dbReference type="Proteomes" id="UP000430404">
    <property type="component" value="Unassembled WGS sequence"/>
</dbReference>
<proteinExistence type="predicted"/>
<dbReference type="EMBL" id="CABWKZ010000006">
    <property type="protein sequence ID" value="VXA54279.1"/>
    <property type="molecule type" value="Genomic_DNA"/>
</dbReference>
<evidence type="ECO:0000313" key="2">
    <source>
        <dbReference type="Proteomes" id="UP000430404"/>
    </source>
</evidence>
<reference evidence="1 2" key="1">
    <citation type="submission" date="2019-10" db="EMBL/GenBank/DDBJ databases">
        <authorList>
            <person name="Karimi E."/>
        </authorList>
    </citation>
    <scope>NUCLEOTIDE SEQUENCE [LARGE SCALE GENOMIC DNA]</scope>
    <source>
        <strain evidence="1">Acinetobacter sp. 8BE</strain>
    </source>
</reference>
<protein>
    <submittedName>
        <fullName evidence="1">Uncharacterized protein</fullName>
    </submittedName>
</protein>